<keyword evidence="2" id="KW-0378">Hydrolase</keyword>
<dbReference type="Pfam" id="PF00561">
    <property type="entry name" value="Abhydrolase_1"/>
    <property type="match status" value="1"/>
</dbReference>
<evidence type="ECO:0000259" key="1">
    <source>
        <dbReference type="Pfam" id="PF00561"/>
    </source>
</evidence>
<keyword evidence="3" id="KW-1185">Reference proteome</keyword>
<sequence length="275" mass="30878">MKAFIPKIIGFFINLFGVFSSKYAAQLAISLFSSPKKGNIKPNEAEYLNDAIHENIACNDITIKTYRWTGNKETILLAHGWESNTYRWKKLINILKDLDYNVIALDAPAHGDSTGKIFNALIYAECINKVAKKFEVSTIIGHSVGGMATVIALYNAPLSFTNKIVLLGAPSNFTGVFSRYKNMMGYSQKVSYALDQYILKNFNHLPDYFSTSNFSKELKAKGLVIHDEEDKIIPFQDGLDFKLNYSNATFISTKGFGHGLKSDSIYNHIIHFLKS</sequence>
<dbReference type="InterPro" id="IPR029058">
    <property type="entry name" value="AB_hydrolase_fold"/>
</dbReference>
<evidence type="ECO:0000313" key="2">
    <source>
        <dbReference type="EMBL" id="GAA4236102.1"/>
    </source>
</evidence>
<dbReference type="PANTHER" id="PTHR46438:SF11">
    <property type="entry name" value="LIPASE-RELATED"/>
    <property type="match status" value="1"/>
</dbReference>
<comment type="caution">
    <text evidence="2">The sequence shown here is derived from an EMBL/GenBank/DDBJ whole genome shotgun (WGS) entry which is preliminary data.</text>
</comment>
<proteinExistence type="predicted"/>
<dbReference type="Proteomes" id="UP001501496">
    <property type="component" value="Unassembled WGS sequence"/>
</dbReference>
<reference evidence="3" key="1">
    <citation type="journal article" date="2019" name="Int. J. Syst. Evol. Microbiol.">
        <title>The Global Catalogue of Microorganisms (GCM) 10K type strain sequencing project: providing services to taxonomists for standard genome sequencing and annotation.</title>
        <authorList>
            <consortium name="The Broad Institute Genomics Platform"/>
            <consortium name="The Broad Institute Genome Sequencing Center for Infectious Disease"/>
            <person name="Wu L."/>
            <person name="Ma J."/>
        </authorList>
    </citation>
    <scope>NUCLEOTIDE SEQUENCE [LARGE SCALE GENOMIC DNA]</scope>
    <source>
        <strain evidence="3">JCM 17630</strain>
    </source>
</reference>
<feature type="domain" description="AB hydrolase-1" evidence="1">
    <location>
        <begin position="74"/>
        <end position="172"/>
    </location>
</feature>
<gene>
    <name evidence="2" type="ORF">GCM10022291_19690</name>
</gene>
<organism evidence="2 3">
    <name type="scientific">Postechiella marina</name>
    <dbReference type="NCBI Taxonomy" id="943941"/>
    <lineage>
        <taxon>Bacteria</taxon>
        <taxon>Pseudomonadati</taxon>
        <taxon>Bacteroidota</taxon>
        <taxon>Flavobacteriia</taxon>
        <taxon>Flavobacteriales</taxon>
        <taxon>Flavobacteriaceae</taxon>
        <taxon>Postechiella</taxon>
    </lineage>
</organism>
<dbReference type="EMBL" id="BAABCA010000004">
    <property type="protein sequence ID" value="GAA4236102.1"/>
    <property type="molecule type" value="Genomic_DNA"/>
</dbReference>
<protein>
    <submittedName>
        <fullName evidence="2">Alpha/beta fold hydrolase</fullName>
    </submittedName>
</protein>
<accession>A0ABP8C9K8</accession>
<dbReference type="Gene3D" id="3.40.50.1820">
    <property type="entry name" value="alpha/beta hydrolase"/>
    <property type="match status" value="1"/>
</dbReference>
<evidence type="ECO:0000313" key="3">
    <source>
        <dbReference type="Proteomes" id="UP001501496"/>
    </source>
</evidence>
<dbReference type="RefSeq" id="WP_344788043.1">
    <property type="nucleotide sequence ID" value="NZ_BAABCA010000004.1"/>
</dbReference>
<dbReference type="PANTHER" id="PTHR46438">
    <property type="entry name" value="ALPHA/BETA-HYDROLASES SUPERFAMILY PROTEIN"/>
    <property type="match status" value="1"/>
</dbReference>
<dbReference type="InterPro" id="IPR000073">
    <property type="entry name" value="AB_hydrolase_1"/>
</dbReference>
<dbReference type="GO" id="GO:0016787">
    <property type="term" value="F:hydrolase activity"/>
    <property type="evidence" value="ECO:0007669"/>
    <property type="project" value="UniProtKB-KW"/>
</dbReference>
<name>A0ABP8C9K8_9FLAO</name>
<dbReference type="SUPFAM" id="SSF53474">
    <property type="entry name" value="alpha/beta-Hydrolases"/>
    <property type="match status" value="1"/>
</dbReference>